<feature type="compositionally biased region" description="Low complexity" evidence="2">
    <location>
        <begin position="511"/>
        <end position="525"/>
    </location>
</feature>
<feature type="region of interest" description="Disordered" evidence="2">
    <location>
        <begin position="483"/>
        <end position="531"/>
    </location>
</feature>
<dbReference type="OMA" id="DYHCVLD"/>
<dbReference type="EMBL" id="GL377302">
    <property type="protein sequence ID" value="EFJ01917.1"/>
    <property type="molecule type" value="Genomic_DNA"/>
</dbReference>
<reference evidence="3 4" key="1">
    <citation type="journal article" date="2010" name="Nat. Biotechnol.">
        <title>Genome sequence of the model mushroom Schizophyllum commune.</title>
        <authorList>
            <person name="Ohm R.A."/>
            <person name="de Jong J.F."/>
            <person name="Lugones L.G."/>
            <person name="Aerts A."/>
            <person name="Kothe E."/>
            <person name="Stajich J.E."/>
            <person name="de Vries R.P."/>
            <person name="Record E."/>
            <person name="Levasseur A."/>
            <person name="Baker S.E."/>
            <person name="Bartholomew K.A."/>
            <person name="Coutinho P.M."/>
            <person name="Erdmann S."/>
            <person name="Fowler T.J."/>
            <person name="Gathman A.C."/>
            <person name="Lombard V."/>
            <person name="Henrissat B."/>
            <person name="Knabe N."/>
            <person name="Kuees U."/>
            <person name="Lilly W.W."/>
            <person name="Lindquist E."/>
            <person name="Lucas S."/>
            <person name="Magnuson J.K."/>
            <person name="Piumi F."/>
            <person name="Raudaskoski M."/>
            <person name="Salamov A."/>
            <person name="Schmutz J."/>
            <person name="Schwarze F.W.M.R."/>
            <person name="vanKuyk P.A."/>
            <person name="Horton J.S."/>
            <person name="Grigoriev I.V."/>
            <person name="Woesten H.A.B."/>
        </authorList>
    </citation>
    <scope>NUCLEOTIDE SEQUENCE [LARGE SCALE GENOMIC DNA]</scope>
    <source>
        <strain evidence="4">H4-8 / FGSC 9210</strain>
    </source>
</reference>
<name>D8PK18_SCHCM</name>
<protein>
    <submittedName>
        <fullName evidence="3">Uncharacterized protein</fullName>
    </submittedName>
</protein>
<dbReference type="HOGENOM" id="CLU_025579_0_0_1"/>
<feature type="coiled-coil region" evidence="1">
    <location>
        <begin position="541"/>
        <end position="568"/>
    </location>
</feature>
<accession>D8PK18</accession>
<feature type="region of interest" description="Disordered" evidence="2">
    <location>
        <begin position="614"/>
        <end position="668"/>
    </location>
</feature>
<dbReference type="AlphaFoldDB" id="D8PK18"/>
<proteinExistence type="predicted"/>
<feature type="compositionally biased region" description="Basic and acidic residues" evidence="2">
    <location>
        <begin position="483"/>
        <end position="500"/>
    </location>
</feature>
<dbReference type="VEuPathDB" id="FungiDB:SCHCODRAFT_02623674"/>
<evidence type="ECO:0000313" key="4">
    <source>
        <dbReference type="Proteomes" id="UP000007431"/>
    </source>
</evidence>
<keyword evidence="4" id="KW-1185">Reference proteome</keyword>
<dbReference type="Gene3D" id="1.25.40.10">
    <property type="entry name" value="Tetratricopeptide repeat domain"/>
    <property type="match status" value="1"/>
</dbReference>
<organism evidence="4">
    <name type="scientific">Schizophyllum commune (strain H4-8 / FGSC 9210)</name>
    <name type="common">Split gill fungus</name>
    <dbReference type="NCBI Taxonomy" id="578458"/>
    <lineage>
        <taxon>Eukaryota</taxon>
        <taxon>Fungi</taxon>
        <taxon>Dikarya</taxon>
        <taxon>Basidiomycota</taxon>
        <taxon>Agaricomycotina</taxon>
        <taxon>Agaricomycetes</taxon>
        <taxon>Agaricomycetidae</taxon>
        <taxon>Agaricales</taxon>
        <taxon>Schizophyllaceae</taxon>
        <taxon>Schizophyllum</taxon>
    </lineage>
</organism>
<dbReference type="InterPro" id="IPR011990">
    <property type="entry name" value="TPR-like_helical_dom_sf"/>
</dbReference>
<dbReference type="InParanoid" id="D8PK18"/>
<feature type="region of interest" description="Disordered" evidence="2">
    <location>
        <begin position="335"/>
        <end position="359"/>
    </location>
</feature>
<dbReference type="STRING" id="578458.D8PK18"/>
<dbReference type="eggNOG" id="ENOG502SIP5">
    <property type="taxonomic scope" value="Eukaryota"/>
</dbReference>
<evidence type="ECO:0000256" key="1">
    <source>
        <dbReference type="SAM" id="Coils"/>
    </source>
</evidence>
<keyword evidence="1" id="KW-0175">Coiled coil</keyword>
<feature type="compositionally biased region" description="Low complexity" evidence="2">
    <location>
        <begin position="627"/>
        <end position="648"/>
    </location>
</feature>
<sequence length="668" mass="73600">MHGWRVSSSLRAATLSQTRIPRRPYSLSAAADDASASSSSSAAPSTGDSFFDTKMAELNDAISKQRSSAVWLHYANLIDTRSGGGVPLDVHRAVLRACAPPPAALRAWSARRQAAEPGASARPTSHYESRFRAVLRNIRAAGAVPQLDDYHVVLAQFAAVGNDVGALAVYRELLSHRLDPSSRTYGLVLQAVAHGLTLPEPPENRAGRLQRAREIQSTLLAEMQTRGQRLRTVNFDLMLRVLKEVEDIPAFARLLRWGYGIDLDNPDHLAPEYQQPTPEELADKTRLAPHRFSTALLNTTVDLLGRAGDISRMIAAFEVLTRPLPAQAPQFYSSTFDEEDDFGPDDPRSRSPPSPRVPCARANTTTYTLLVRHAAHAKKTHLVRHYAQEAITVDVAYMHLLKSRLGRGHVPSEFRAPRVSATRDLLYAALGLANKNKDTALARWVQAAMARAIRSKKRTLAWFEDFREKVTEERWQAREARVAKEKEEQKIRRGEKEATMRAKAAGGNEQASTSTAPSPSHARSANSKFNPDKRLDLDVQIELLGRDIEELRAAHEDVSKALARIRTRVLERGGRRVWAGQDVFVRDAGKRTVVSKEKWASTVKFPKGATGVRVKIPRSSSGGTKVQAQSTSASTLSNSSSQESTSSRRASRTHEEASLSTPLVTPAL</sequence>
<dbReference type="Proteomes" id="UP000007431">
    <property type="component" value="Unassembled WGS sequence"/>
</dbReference>
<gene>
    <name evidence="3" type="ORF">SCHCODRAFT_255171</name>
</gene>
<evidence type="ECO:0000313" key="3">
    <source>
        <dbReference type="EMBL" id="EFJ01917.1"/>
    </source>
</evidence>
<feature type="compositionally biased region" description="Polar residues" evidence="2">
    <location>
        <begin position="659"/>
        <end position="668"/>
    </location>
</feature>
<evidence type="ECO:0000256" key="2">
    <source>
        <dbReference type="SAM" id="MobiDB-lite"/>
    </source>
</evidence>